<feature type="region of interest" description="Disordered" evidence="2">
    <location>
        <begin position="246"/>
        <end position="286"/>
    </location>
</feature>
<evidence type="ECO:0000259" key="4">
    <source>
        <dbReference type="PROSITE" id="PS50026"/>
    </source>
</evidence>
<dbReference type="PROSITE" id="PS01186">
    <property type="entry name" value="EGF_2"/>
    <property type="match status" value="1"/>
</dbReference>
<keyword evidence="3" id="KW-1133">Transmembrane helix</keyword>
<dbReference type="Gene3D" id="2.10.25.10">
    <property type="entry name" value="Laminin"/>
    <property type="match status" value="1"/>
</dbReference>
<accession>A0AAN6EV16</accession>
<evidence type="ECO:0000256" key="1">
    <source>
        <dbReference type="PROSITE-ProRule" id="PRU00076"/>
    </source>
</evidence>
<sequence length="799" mass="84184">MDPARPKPAKPNFAYPNYKQQKPTFEYAQPSQYQQYQQSQEFPPHPGVRPSSSGKLSARQVPAGVGVAPPPVRLDGKQRSQQSSPATGILVQDFKFPTAPPSSRPGKVNPEHSQPARRQYNMNESYMSPVAEDYPSSGTTPGTTPSSKFQRNPMSRAYSGSVYAESGVLGIEEPRDHTPQGSRPGTPDESPQIVRQASLGKRAKPAMTTIKNRASHMEQDLPENAPAPASTGRNETMNALSAAVAAGITRPPLGDRTGTPGSRSYTPVRMPFDTSPPASPSADREFLQTPKSPRTIASTNMLEQTPGSGHSRQSTNPLLGLGIEQPSMSDKIPPTRRPPKLDMGAVKEAENRGSTTSLSDLIKRATRLAANLDRGRTASRLGMLDMFGSSEKLDGKNRHSTMSDMISAFPAPAAGGTPTHRKDSEWPLGEKGGAYASTTDLSKEPPPKQRRRCCGMTMPVFFSLIVTVIILIAAAVLIPIFLILVPKQHKDGNVTGCASSHPCGNGGTSITSGSTCACICANGFIGSQCETAGNTDDCLRRTLKDGTTEYKNATIGSSVLPSLTDGQDQFKISLNVSTILSVFSTNNLSCASENSLVDFNSSSINQSGKARRFVMLPGMETPAVMDGNAPGADTPWLAQASGVQPERRQNEATTSNGIVFQATSASASSASSPTASADTGVVTSLTGGPISASSSPTASGATPASTSAVGNGSSDDDGSISDKEVDFAKVVVLYVLQESRTISVAINAQQQMESFFASKTAGNSNSTVDVGTGNLHLTADFNKFCLISGDGQVVKSKDD</sequence>
<gene>
    <name evidence="5" type="ORF">HRR80_005915</name>
</gene>
<dbReference type="Proteomes" id="UP001161757">
    <property type="component" value="Unassembled WGS sequence"/>
</dbReference>
<dbReference type="EMBL" id="JAJGCB010000011">
    <property type="protein sequence ID" value="KAJ8990430.1"/>
    <property type="molecule type" value="Genomic_DNA"/>
</dbReference>
<feature type="compositionally biased region" description="Low complexity" evidence="2">
    <location>
        <begin position="688"/>
        <end position="708"/>
    </location>
</feature>
<comment type="caution">
    <text evidence="1">Lacks conserved residue(s) required for the propagation of feature annotation.</text>
</comment>
<dbReference type="AlphaFoldDB" id="A0AAN6EV16"/>
<evidence type="ECO:0000313" key="5">
    <source>
        <dbReference type="EMBL" id="KAJ8990430.1"/>
    </source>
</evidence>
<organism evidence="5 6">
    <name type="scientific">Exophiala dermatitidis</name>
    <name type="common">Black yeast-like fungus</name>
    <name type="synonym">Wangiella dermatitidis</name>
    <dbReference type="NCBI Taxonomy" id="5970"/>
    <lineage>
        <taxon>Eukaryota</taxon>
        <taxon>Fungi</taxon>
        <taxon>Dikarya</taxon>
        <taxon>Ascomycota</taxon>
        <taxon>Pezizomycotina</taxon>
        <taxon>Eurotiomycetes</taxon>
        <taxon>Chaetothyriomycetidae</taxon>
        <taxon>Chaetothyriales</taxon>
        <taxon>Herpotrichiellaceae</taxon>
        <taxon>Exophiala</taxon>
    </lineage>
</organism>
<dbReference type="PROSITE" id="PS00022">
    <property type="entry name" value="EGF_1"/>
    <property type="match status" value="1"/>
</dbReference>
<keyword evidence="1" id="KW-0245">EGF-like domain</keyword>
<feature type="region of interest" description="Disordered" evidence="2">
    <location>
        <begin position="1"/>
        <end position="234"/>
    </location>
</feature>
<evidence type="ECO:0000256" key="2">
    <source>
        <dbReference type="SAM" id="MobiDB-lite"/>
    </source>
</evidence>
<evidence type="ECO:0000256" key="3">
    <source>
        <dbReference type="SAM" id="Phobius"/>
    </source>
</evidence>
<feature type="compositionally biased region" description="Low complexity" evidence="2">
    <location>
        <begin position="135"/>
        <end position="147"/>
    </location>
</feature>
<dbReference type="PROSITE" id="PS50026">
    <property type="entry name" value="EGF_3"/>
    <property type="match status" value="1"/>
</dbReference>
<dbReference type="PANTHER" id="PTHR17178:SF0">
    <property type="entry name" value="SERGLYCIN"/>
    <property type="match status" value="1"/>
</dbReference>
<feature type="region of interest" description="Disordered" evidence="2">
    <location>
        <begin position="624"/>
        <end position="655"/>
    </location>
</feature>
<feature type="domain" description="EGF-like" evidence="4">
    <location>
        <begin position="493"/>
        <end position="530"/>
    </location>
</feature>
<keyword evidence="3" id="KW-0812">Transmembrane</keyword>
<feature type="disulfide bond" evidence="1">
    <location>
        <begin position="520"/>
        <end position="529"/>
    </location>
</feature>
<dbReference type="InterPro" id="IPR000742">
    <property type="entry name" value="EGF"/>
</dbReference>
<dbReference type="PANTHER" id="PTHR17178">
    <property type="entry name" value="SECRETORY GRANULE PROTEOGLYCAN CORE PROTEIN"/>
    <property type="match status" value="1"/>
</dbReference>
<dbReference type="CDD" id="cd00054">
    <property type="entry name" value="EGF_CA"/>
    <property type="match status" value="1"/>
</dbReference>
<feature type="transmembrane region" description="Helical" evidence="3">
    <location>
        <begin position="460"/>
        <end position="485"/>
    </location>
</feature>
<feature type="region of interest" description="Disordered" evidence="2">
    <location>
        <begin position="688"/>
        <end position="720"/>
    </location>
</feature>
<feature type="region of interest" description="Disordered" evidence="2">
    <location>
        <begin position="410"/>
        <end position="449"/>
    </location>
</feature>
<comment type="caution">
    <text evidence="5">The sequence shown here is derived from an EMBL/GenBank/DDBJ whole genome shotgun (WGS) entry which is preliminary data.</text>
</comment>
<keyword evidence="3" id="KW-0472">Membrane</keyword>
<evidence type="ECO:0000313" key="6">
    <source>
        <dbReference type="Proteomes" id="UP001161757"/>
    </source>
</evidence>
<proteinExistence type="predicted"/>
<protein>
    <recommendedName>
        <fullName evidence="4">EGF-like domain-containing protein</fullName>
    </recommendedName>
</protein>
<name>A0AAN6EV16_EXODE</name>
<keyword evidence="1" id="KW-1015">Disulfide bond</keyword>
<reference evidence="5" key="1">
    <citation type="submission" date="2023-01" db="EMBL/GenBank/DDBJ databases">
        <title>Exophiala dermititidis isolated from Cystic Fibrosis Patient.</title>
        <authorList>
            <person name="Kurbessoian T."/>
            <person name="Crocker A."/>
            <person name="Murante D."/>
            <person name="Hogan D.A."/>
            <person name="Stajich J.E."/>
        </authorList>
    </citation>
    <scope>NUCLEOTIDE SEQUENCE</scope>
    <source>
        <strain evidence="5">Ex8</strain>
    </source>
</reference>
<feature type="compositionally biased region" description="Low complexity" evidence="2">
    <location>
        <begin position="29"/>
        <end position="40"/>
    </location>
</feature>